<feature type="region of interest" description="Disordered" evidence="1">
    <location>
        <begin position="87"/>
        <end position="107"/>
    </location>
</feature>
<feature type="compositionally biased region" description="Polar residues" evidence="1">
    <location>
        <begin position="87"/>
        <end position="96"/>
    </location>
</feature>
<feature type="region of interest" description="Disordered" evidence="1">
    <location>
        <begin position="606"/>
        <end position="992"/>
    </location>
</feature>
<protein>
    <recommendedName>
        <fullName evidence="2">G-patch domain-containing protein</fullName>
    </recommendedName>
</protein>
<feature type="compositionally biased region" description="Basic and acidic residues" evidence="1">
    <location>
        <begin position="657"/>
        <end position="666"/>
    </location>
</feature>
<feature type="non-terminal residue" evidence="3">
    <location>
        <position position="1"/>
    </location>
</feature>
<feature type="region of interest" description="Disordered" evidence="1">
    <location>
        <begin position="1"/>
        <end position="47"/>
    </location>
</feature>
<feature type="compositionally biased region" description="Basic residues" evidence="1">
    <location>
        <begin position="855"/>
        <end position="865"/>
    </location>
</feature>
<organism evidence="3 4">
    <name type="scientific">Circinella minor</name>
    <dbReference type="NCBI Taxonomy" id="1195481"/>
    <lineage>
        <taxon>Eukaryota</taxon>
        <taxon>Fungi</taxon>
        <taxon>Fungi incertae sedis</taxon>
        <taxon>Mucoromycota</taxon>
        <taxon>Mucoromycotina</taxon>
        <taxon>Mucoromycetes</taxon>
        <taxon>Mucorales</taxon>
        <taxon>Lichtheimiaceae</taxon>
        <taxon>Circinella</taxon>
    </lineage>
</organism>
<feature type="region of interest" description="Disordered" evidence="1">
    <location>
        <begin position="525"/>
        <end position="578"/>
    </location>
</feature>
<evidence type="ECO:0000259" key="2">
    <source>
        <dbReference type="PROSITE" id="PS50174"/>
    </source>
</evidence>
<dbReference type="Proteomes" id="UP000646827">
    <property type="component" value="Unassembled WGS sequence"/>
</dbReference>
<dbReference type="OrthoDB" id="20507at2759"/>
<dbReference type="AlphaFoldDB" id="A0A8H7VRX0"/>
<dbReference type="Pfam" id="PF01585">
    <property type="entry name" value="G-patch"/>
    <property type="match status" value="1"/>
</dbReference>
<dbReference type="Pfam" id="PF26093">
    <property type="entry name" value="HTH_TGH"/>
    <property type="match status" value="1"/>
</dbReference>
<gene>
    <name evidence="3" type="ORF">INT45_014282</name>
</gene>
<sequence length="992" mass="112904">MSRYGDNKQQSTTETKGGSDSHIVFGTPFPEQTERDRRQGLTDSGQFVPTWKQEVRDEKGRRRFHGAFTGGFSAGYYNTVGSKEGWTPSSFVSSRSARTDQHASRPEDFMDEEDLQEIANARKLVATDEFDVLGGTEREMAARKRQQQEDEARGSGIGFLGTSLMDMVGPTNDSVGIRLLRKLGWKPGQGIGPRKKIHVDYVEIVGRDDVTFAPRDTPIVDFKSKTNSFGLGYELEKHVPQVAEMRRLRQLQQGEDDEEERAAFGMENNIINKKRFGLSAFEDDEDDVDVYGNDRRDYHHTLYDLDDQPQQRPSKRTKTVSSTYESSKKKTPCNDGRLPLKGFILSDQPQELGEWYQPPQVPDDYNEHQHLEQQHATAEPRYNMSSEERGIILGEKPIEPRSVFDYIPDKSKDRLDNVLKFFVDKGPIDPTKLTDFPTISKQQANMALRGYMPFGDNLKKQARYRHYLENQAGLKTQDGEPMTTIPVPEGLTHEQGMKEMDEFAKAARIFRPISAMMSGRFTSASTTTTASSSSSTIEHTSFEGGLKTEAQWRKEKELREKEEAEKPKPVTEKSQEAQAAAMKMFGQLTRTVKPFYPSKLVCKRFNVRNPHPDHDPSKGSTGGRTQAGSRDALSEDKMDEMLRYQSTAGGRNTNKPKAIDLWKDDPTLNAVIPKPSDRPKPPSTAAMESISSSTLPPSSTLVSKQTLEQQQQQPSLPQQESDDTKKSSAAEEPSDYERPSMDIFKAIFENSDDDEEEEEEEEEKEHKPANTESQRQPLPNSQQQQQQKRDQVKQEEEDDQLIGPPLPPELSTLTNKSGVDAEPFRPKFNRPAERSSLTAEFKIASERVVVEPFKPRSHTSKRRHISVSDDEDEDEEQKGKKTEESDDSEEDEKRRQRRRKKDKKRHKKTHKKEKRKKEKSSSSSRKRHRHRHDDSDDSEEDNELNNAVWVEKETNVKKKSTTSHSSGRSHSYSDESSSKKTKSSARPRASDL</sequence>
<accession>A0A8H7VRX0</accession>
<feature type="compositionally biased region" description="Basic residues" evidence="1">
    <location>
        <begin position="895"/>
        <end position="931"/>
    </location>
</feature>
<dbReference type="InterPro" id="IPR011666">
    <property type="entry name" value="DUF1604"/>
</dbReference>
<dbReference type="PANTHER" id="PTHR13384:SF19">
    <property type="entry name" value="G PATCH DOMAIN-CONTAINING PROTEIN 1"/>
    <property type="match status" value="1"/>
</dbReference>
<dbReference type="EMBL" id="JAEPRB010000016">
    <property type="protein sequence ID" value="KAG2226538.1"/>
    <property type="molecule type" value="Genomic_DNA"/>
</dbReference>
<feature type="compositionally biased region" description="Low complexity" evidence="1">
    <location>
        <begin position="689"/>
        <end position="719"/>
    </location>
</feature>
<feature type="compositionally biased region" description="Basic and acidic residues" evidence="1">
    <location>
        <begin position="722"/>
        <end position="740"/>
    </location>
</feature>
<feature type="compositionally biased region" description="Basic and acidic residues" evidence="1">
    <location>
        <begin position="632"/>
        <end position="642"/>
    </location>
</feature>
<keyword evidence="4" id="KW-1185">Reference proteome</keyword>
<feature type="region of interest" description="Disordered" evidence="1">
    <location>
        <begin position="301"/>
        <end position="339"/>
    </location>
</feature>
<feature type="compositionally biased region" description="Basic and acidic residues" evidence="1">
    <location>
        <begin position="822"/>
        <end position="833"/>
    </location>
</feature>
<comment type="caution">
    <text evidence="3">The sequence shown here is derived from an EMBL/GenBank/DDBJ whole genome shotgun (WGS) entry which is preliminary data.</text>
</comment>
<dbReference type="GO" id="GO:0005634">
    <property type="term" value="C:nucleus"/>
    <property type="evidence" value="ECO:0007669"/>
    <property type="project" value="TreeGrafter"/>
</dbReference>
<proteinExistence type="predicted"/>
<dbReference type="GO" id="GO:0006397">
    <property type="term" value="P:mRNA processing"/>
    <property type="evidence" value="ECO:0007669"/>
    <property type="project" value="InterPro"/>
</dbReference>
<feature type="compositionally biased region" description="Basic and acidic residues" evidence="1">
    <location>
        <begin position="97"/>
        <end position="107"/>
    </location>
</feature>
<feature type="compositionally biased region" description="Basic and acidic residues" evidence="1">
    <location>
        <begin position="550"/>
        <end position="575"/>
    </location>
</feature>
<dbReference type="PANTHER" id="PTHR13384">
    <property type="entry name" value="G PATCH DOMAIN-CONTAINING PROTEIN 1"/>
    <property type="match status" value="1"/>
</dbReference>
<dbReference type="GO" id="GO:0003723">
    <property type="term" value="F:RNA binding"/>
    <property type="evidence" value="ECO:0007669"/>
    <property type="project" value="TreeGrafter"/>
</dbReference>
<feature type="compositionally biased region" description="Acidic residues" evidence="1">
    <location>
        <begin position="750"/>
        <end position="763"/>
    </location>
</feature>
<feature type="compositionally biased region" description="Polar residues" evidence="1">
    <location>
        <begin position="7"/>
        <end position="18"/>
    </location>
</feature>
<dbReference type="Pfam" id="PF07713">
    <property type="entry name" value="DUF1604"/>
    <property type="match status" value="1"/>
</dbReference>
<dbReference type="SMART" id="SM00443">
    <property type="entry name" value="G_patch"/>
    <property type="match status" value="1"/>
</dbReference>
<evidence type="ECO:0000313" key="3">
    <source>
        <dbReference type="EMBL" id="KAG2226538.1"/>
    </source>
</evidence>
<evidence type="ECO:0000256" key="1">
    <source>
        <dbReference type="SAM" id="MobiDB-lite"/>
    </source>
</evidence>
<feature type="domain" description="G-patch" evidence="2">
    <location>
        <begin position="172"/>
        <end position="236"/>
    </location>
</feature>
<dbReference type="PROSITE" id="PS50174">
    <property type="entry name" value="G_PATCH"/>
    <property type="match status" value="1"/>
</dbReference>
<name>A0A8H7VRX0_9FUNG</name>
<feature type="compositionally biased region" description="Low complexity" evidence="1">
    <location>
        <begin position="773"/>
        <end position="786"/>
    </location>
</feature>
<feature type="compositionally biased region" description="Polar residues" evidence="1">
    <location>
        <begin position="644"/>
        <end position="655"/>
    </location>
</feature>
<evidence type="ECO:0000313" key="4">
    <source>
        <dbReference type="Proteomes" id="UP000646827"/>
    </source>
</evidence>
<feature type="compositionally biased region" description="Low complexity" evidence="1">
    <location>
        <begin position="525"/>
        <end position="536"/>
    </location>
</feature>
<dbReference type="InterPro" id="IPR000467">
    <property type="entry name" value="G_patch_dom"/>
</dbReference>
<reference evidence="3 4" key="1">
    <citation type="submission" date="2020-12" db="EMBL/GenBank/DDBJ databases">
        <title>Metabolic potential, ecology and presence of endohyphal bacteria is reflected in genomic diversity of Mucoromycotina.</title>
        <authorList>
            <person name="Muszewska A."/>
            <person name="Okrasinska A."/>
            <person name="Steczkiewicz K."/>
            <person name="Drgas O."/>
            <person name="Orlowska M."/>
            <person name="Perlinska-Lenart U."/>
            <person name="Aleksandrzak-Piekarczyk T."/>
            <person name="Szatraj K."/>
            <person name="Zielenkiewicz U."/>
            <person name="Pilsyk S."/>
            <person name="Malc E."/>
            <person name="Mieczkowski P."/>
            <person name="Kruszewska J.S."/>
            <person name="Biernat P."/>
            <person name="Pawlowska J."/>
        </authorList>
    </citation>
    <scope>NUCLEOTIDE SEQUENCE [LARGE SCALE GENOMIC DNA]</scope>
    <source>
        <strain evidence="3 4">CBS 142.35</strain>
    </source>
</reference>